<keyword evidence="1" id="KW-0472">Membrane</keyword>
<organism evidence="3 4">
    <name type="scientific">Chloropicon roscoffensis</name>
    <dbReference type="NCBI Taxonomy" id="1461544"/>
    <lineage>
        <taxon>Eukaryota</taxon>
        <taxon>Viridiplantae</taxon>
        <taxon>Chlorophyta</taxon>
        <taxon>Chloropicophyceae</taxon>
        <taxon>Chloropicales</taxon>
        <taxon>Chloropicaceae</taxon>
        <taxon>Chloropicon</taxon>
    </lineage>
</organism>
<keyword evidence="1" id="KW-1133">Transmembrane helix</keyword>
<accession>A0AAX4PB88</accession>
<dbReference type="Gene3D" id="3.40.50.150">
    <property type="entry name" value="Vaccinia Virus protein VP39"/>
    <property type="match status" value="1"/>
</dbReference>
<protein>
    <submittedName>
        <fullName evidence="3">Methyltransf_11 domain-containing protein</fullName>
    </submittedName>
</protein>
<dbReference type="GO" id="GO:0008757">
    <property type="term" value="F:S-adenosylmethionine-dependent methyltransferase activity"/>
    <property type="evidence" value="ECO:0007669"/>
    <property type="project" value="InterPro"/>
</dbReference>
<dbReference type="CDD" id="cd02440">
    <property type="entry name" value="AdoMet_MTases"/>
    <property type="match status" value="1"/>
</dbReference>
<dbReference type="Proteomes" id="UP001472866">
    <property type="component" value="Chromosome 08"/>
</dbReference>
<proteinExistence type="predicted"/>
<dbReference type="SUPFAM" id="SSF53335">
    <property type="entry name" value="S-adenosyl-L-methionine-dependent methyltransferases"/>
    <property type="match status" value="1"/>
</dbReference>
<evidence type="ECO:0000313" key="4">
    <source>
        <dbReference type="Proteomes" id="UP001472866"/>
    </source>
</evidence>
<evidence type="ECO:0000313" key="3">
    <source>
        <dbReference type="EMBL" id="WZN63637.1"/>
    </source>
</evidence>
<gene>
    <name evidence="3" type="ORF">HKI87_08g51860</name>
</gene>
<keyword evidence="4" id="KW-1185">Reference proteome</keyword>
<feature type="domain" description="Methyltransferase type 11" evidence="2">
    <location>
        <begin position="120"/>
        <end position="209"/>
    </location>
</feature>
<evidence type="ECO:0000256" key="1">
    <source>
        <dbReference type="SAM" id="Phobius"/>
    </source>
</evidence>
<dbReference type="PANTHER" id="PTHR43591">
    <property type="entry name" value="METHYLTRANSFERASE"/>
    <property type="match status" value="1"/>
</dbReference>
<name>A0AAX4PB88_9CHLO</name>
<dbReference type="InterPro" id="IPR013216">
    <property type="entry name" value="Methyltransf_11"/>
</dbReference>
<evidence type="ECO:0000259" key="2">
    <source>
        <dbReference type="Pfam" id="PF08241"/>
    </source>
</evidence>
<dbReference type="EMBL" id="CP151508">
    <property type="protein sequence ID" value="WZN63637.1"/>
    <property type="molecule type" value="Genomic_DNA"/>
</dbReference>
<sequence>MQARRKGRSFGGTSPTLLVVGAVVVFVFGFTLGRIPSQDPDNMAADLAPKAVEKNQPAQPCVPQPCVTIEEDPVKQRCEMDYWEAVSKREHGTMSNSHYMKIYTDFFGIDATFYDGKKFLDVGCGPRGSLEWAKTSVERVCVDPLARKYGLLGADAHDMVYVQAGVEEMPFPDNSFDVIASINNLDHVTNADMAMDELARVLRPGGTLLLIVEVHARPTMCEPRTFAWTLTDQLVARGFVVEKEWHTETSPKCKCGPTGRGVYQTCGTISVVSCDTFDVSDPTPRDGFIGARLTKA</sequence>
<keyword evidence="1" id="KW-0812">Transmembrane</keyword>
<dbReference type="AlphaFoldDB" id="A0AAX4PB88"/>
<feature type="transmembrane region" description="Helical" evidence="1">
    <location>
        <begin position="12"/>
        <end position="33"/>
    </location>
</feature>
<dbReference type="InterPro" id="IPR029063">
    <property type="entry name" value="SAM-dependent_MTases_sf"/>
</dbReference>
<reference evidence="3 4" key="1">
    <citation type="submission" date="2024-03" db="EMBL/GenBank/DDBJ databases">
        <title>Complete genome sequence of the green alga Chloropicon roscoffensis RCC1871.</title>
        <authorList>
            <person name="Lemieux C."/>
            <person name="Pombert J.-F."/>
            <person name="Otis C."/>
            <person name="Turmel M."/>
        </authorList>
    </citation>
    <scope>NUCLEOTIDE SEQUENCE [LARGE SCALE GENOMIC DNA]</scope>
    <source>
        <strain evidence="3 4">RCC1871</strain>
    </source>
</reference>
<dbReference type="Pfam" id="PF08241">
    <property type="entry name" value="Methyltransf_11"/>
    <property type="match status" value="1"/>
</dbReference>